<dbReference type="STRING" id="326427.Cagg_3415"/>
<dbReference type="PRINTS" id="PR01181">
    <property type="entry name" value="DAPDCRBXLASE"/>
</dbReference>
<sequence>MTLVPHVWPETATVVDGRLWVGGCDVVALADQFGTPLYLLDEVTLRGAMRAYRQAFAATYPGPFRVHYAGKALLNTALAQIVAQEGLGLDVVSATELLVARRAGMPMAHVHLHGNAKSDAELERALTWQVGAIVVDNLDELARLRAMSARLAEPQGVLLRIAPAIEADTHSHIATGGEAAKFGLPLAALDEAVAQTLAAPGLRWLGLHAHIGSQLFALDQVVATVEVLVSQAARLRERFGVTPVELSPGGGLGVPYTADQPSTDRFRYAQVVSEALQAACARYNLPLPRLTVEPGRSIVARAGVALYRVVGRKGRRWLNVDGGMADNIRPALYGARYSAVLANRAGEPAGEPVAVGGRYCESGDVLLREIALPPAQPGDLIAVATAGAYTLSMSSNYNLVPRPALVLVGNGRAHVIQRRETEDDVLARDVVLGGADAGTTLRRD</sequence>
<dbReference type="NCBIfam" id="TIGR01048">
    <property type="entry name" value="lysA"/>
    <property type="match status" value="1"/>
</dbReference>
<dbReference type="OrthoDB" id="9802241at2"/>
<dbReference type="RefSeq" id="WP_015942106.1">
    <property type="nucleotide sequence ID" value="NC_011831.1"/>
</dbReference>
<keyword evidence="2 5" id="KW-0210">Decarboxylase</keyword>
<organism evidence="10 11">
    <name type="scientific">Chloroflexus aggregans (strain MD-66 / DSM 9485)</name>
    <dbReference type="NCBI Taxonomy" id="326427"/>
    <lineage>
        <taxon>Bacteria</taxon>
        <taxon>Bacillati</taxon>
        <taxon>Chloroflexota</taxon>
        <taxon>Chloroflexia</taxon>
        <taxon>Chloroflexales</taxon>
        <taxon>Chloroflexineae</taxon>
        <taxon>Chloroflexaceae</taxon>
        <taxon>Chloroflexus</taxon>
    </lineage>
</organism>
<dbReference type="KEGG" id="cag:Cagg_3415"/>
<comment type="cofactor">
    <cofactor evidence="1 5 7 8">
        <name>pyridoxal 5'-phosphate</name>
        <dbReference type="ChEBI" id="CHEBI:597326"/>
    </cofactor>
</comment>
<feature type="binding site" evidence="5">
    <location>
        <position position="251"/>
    </location>
    <ligand>
        <name>pyridoxal 5'-phosphate</name>
        <dbReference type="ChEBI" id="CHEBI:597326"/>
    </ligand>
</feature>
<reference evidence="10" key="1">
    <citation type="submission" date="2008-12" db="EMBL/GenBank/DDBJ databases">
        <title>Complete sequence of Chloroflexus aggregans DSM 9485.</title>
        <authorList>
            <consortium name="US DOE Joint Genome Institute"/>
            <person name="Lucas S."/>
            <person name="Copeland A."/>
            <person name="Lapidus A."/>
            <person name="Glavina del Rio T."/>
            <person name="Dalin E."/>
            <person name="Tice H."/>
            <person name="Pitluck S."/>
            <person name="Foster B."/>
            <person name="Larimer F."/>
            <person name="Land M."/>
            <person name="Hauser L."/>
            <person name="Kyrpides N."/>
            <person name="Mikhailova N."/>
            <person name="Bryant D."/>
            <person name="Richardson P."/>
        </authorList>
    </citation>
    <scope>NUCLEOTIDE SEQUENCE</scope>
    <source>
        <strain evidence="10">DSM 9485</strain>
    </source>
</reference>
<dbReference type="HOGENOM" id="CLU_026444_0_1_0"/>
<feature type="binding site" evidence="5">
    <location>
        <position position="389"/>
    </location>
    <ligand>
        <name>pyridoxal 5'-phosphate</name>
        <dbReference type="ChEBI" id="CHEBI:597326"/>
    </ligand>
</feature>
<dbReference type="PROSITE" id="PS00878">
    <property type="entry name" value="ODR_DC_2_1"/>
    <property type="match status" value="1"/>
</dbReference>
<keyword evidence="11" id="KW-1185">Reference proteome</keyword>
<keyword evidence="3 5" id="KW-0663">Pyridoxal phosphate</keyword>
<dbReference type="EC" id="4.1.1.20" evidence="5 6"/>
<feature type="active site" description="Proton donor" evidence="7">
    <location>
        <position position="360"/>
    </location>
</feature>
<dbReference type="FunFam" id="3.20.20.10:FF:000003">
    <property type="entry name" value="Diaminopimelate decarboxylase"/>
    <property type="match status" value="1"/>
</dbReference>
<dbReference type="Pfam" id="PF02784">
    <property type="entry name" value="Orn_Arg_deC_N"/>
    <property type="match status" value="1"/>
</dbReference>
<feature type="binding site" evidence="5">
    <location>
        <position position="329"/>
    </location>
    <ligand>
        <name>substrate</name>
    </ligand>
</feature>
<dbReference type="GO" id="GO:0030170">
    <property type="term" value="F:pyridoxal phosphate binding"/>
    <property type="evidence" value="ECO:0007669"/>
    <property type="project" value="UniProtKB-UniRule"/>
</dbReference>
<feature type="binding site" evidence="5">
    <location>
        <position position="389"/>
    </location>
    <ligand>
        <name>substrate</name>
    </ligand>
</feature>
<comment type="function">
    <text evidence="5">Specifically catalyzes the decarboxylation of meso-diaminopimelate (meso-DAP) to L-lysine.</text>
</comment>
<feature type="binding site" evidence="5">
    <location>
        <position position="296"/>
    </location>
    <ligand>
        <name>substrate</name>
    </ligand>
</feature>
<feature type="binding site" evidence="5">
    <location>
        <position position="361"/>
    </location>
    <ligand>
        <name>substrate</name>
    </ligand>
</feature>
<dbReference type="Proteomes" id="UP000002508">
    <property type="component" value="Chromosome"/>
</dbReference>
<evidence type="ECO:0000256" key="7">
    <source>
        <dbReference type="PIRSR" id="PIRSR600183-50"/>
    </source>
</evidence>
<dbReference type="PRINTS" id="PR01179">
    <property type="entry name" value="ODADCRBXLASE"/>
</dbReference>
<keyword evidence="5" id="KW-0028">Amino-acid biosynthesis</keyword>
<comment type="subunit">
    <text evidence="5">Homodimer.</text>
</comment>
<dbReference type="CDD" id="cd06828">
    <property type="entry name" value="PLPDE_III_DapDC"/>
    <property type="match status" value="1"/>
</dbReference>
<name>B8G8Y4_CHLAD</name>
<dbReference type="PANTHER" id="PTHR43727:SF2">
    <property type="entry name" value="GROUP IV DECARBOXYLASE"/>
    <property type="match status" value="1"/>
</dbReference>
<evidence type="ECO:0000256" key="6">
    <source>
        <dbReference type="NCBIfam" id="TIGR01048"/>
    </source>
</evidence>
<accession>B8G8Y4</accession>
<dbReference type="eggNOG" id="COG0019">
    <property type="taxonomic scope" value="Bacteria"/>
</dbReference>
<feature type="modified residue" description="N6-(pyridoxal phosphate)lysine" evidence="5 7">
    <location>
        <position position="71"/>
    </location>
</feature>
<keyword evidence="5 8" id="KW-0457">Lysine biosynthesis</keyword>
<evidence type="ECO:0000313" key="10">
    <source>
        <dbReference type="EMBL" id="ACL26259.1"/>
    </source>
</evidence>
<comment type="pathway">
    <text evidence="5 8">Amino-acid biosynthesis; L-lysine biosynthesis via DAP pathway; L-lysine from DL-2,6-diaminopimelate: step 1/1.</text>
</comment>
<comment type="catalytic activity">
    <reaction evidence="5 8">
        <text>meso-2,6-diaminopimelate + H(+) = L-lysine + CO2</text>
        <dbReference type="Rhea" id="RHEA:15101"/>
        <dbReference type="ChEBI" id="CHEBI:15378"/>
        <dbReference type="ChEBI" id="CHEBI:16526"/>
        <dbReference type="ChEBI" id="CHEBI:32551"/>
        <dbReference type="ChEBI" id="CHEBI:57791"/>
        <dbReference type="EC" id="4.1.1.20"/>
    </reaction>
</comment>
<dbReference type="InterPro" id="IPR000183">
    <property type="entry name" value="Orn/DAP/Arg_de-COase"/>
</dbReference>
<evidence type="ECO:0000259" key="9">
    <source>
        <dbReference type="Pfam" id="PF02784"/>
    </source>
</evidence>
<evidence type="ECO:0000256" key="8">
    <source>
        <dbReference type="RuleBase" id="RU003738"/>
    </source>
</evidence>
<evidence type="ECO:0000256" key="5">
    <source>
        <dbReference type="HAMAP-Rule" id="MF_02120"/>
    </source>
</evidence>
<dbReference type="UniPathway" id="UPA00034">
    <property type="reaction ID" value="UER00027"/>
</dbReference>
<keyword evidence="4 5" id="KW-0456">Lyase</keyword>
<evidence type="ECO:0000313" key="11">
    <source>
        <dbReference type="Proteomes" id="UP000002508"/>
    </source>
</evidence>
<dbReference type="PANTHER" id="PTHR43727">
    <property type="entry name" value="DIAMINOPIMELATE DECARBOXYLASE"/>
    <property type="match status" value="1"/>
</dbReference>
<dbReference type="InterPro" id="IPR022653">
    <property type="entry name" value="De-COase2_pyr-phos_BS"/>
</dbReference>
<gene>
    <name evidence="5" type="primary">lysA</name>
    <name evidence="10" type="ordered locus">Cagg_3415</name>
</gene>
<dbReference type="AlphaFoldDB" id="B8G8Y4"/>
<dbReference type="SUPFAM" id="SSF50621">
    <property type="entry name" value="Alanine racemase C-terminal domain-like"/>
    <property type="match status" value="1"/>
</dbReference>
<dbReference type="Gene3D" id="3.20.20.10">
    <property type="entry name" value="Alanine racemase"/>
    <property type="match status" value="1"/>
</dbReference>
<evidence type="ECO:0000256" key="1">
    <source>
        <dbReference type="ARBA" id="ARBA00001933"/>
    </source>
</evidence>
<evidence type="ECO:0000256" key="3">
    <source>
        <dbReference type="ARBA" id="ARBA00022898"/>
    </source>
</evidence>
<dbReference type="InterPro" id="IPR022644">
    <property type="entry name" value="De-COase2_N"/>
</dbReference>
<dbReference type="Gene3D" id="2.40.37.10">
    <property type="entry name" value="Lyase, Ornithine Decarboxylase, Chain A, domain 1"/>
    <property type="match status" value="1"/>
</dbReference>
<evidence type="ECO:0000256" key="2">
    <source>
        <dbReference type="ARBA" id="ARBA00022793"/>
    </source>
</evidence>
<dbReference type="HAMAP" id="MF_02120">
    <property type="entry name" value="LysA"/>
    <property type="match status" value="1"/>
</dbReference>
<dbReference type="GO" id="GO:0009089">
    <property type="term" value="P:lysine biosynthetic process via diaminopimelate"/>
    <property type="evidence" value="ECO:0007669"/>
    <property type="project" value="UniProtKB-UniRule"/>
</dbReference>
<proteinExistence type="inferred from homology"/>
<dbReference type="SUPFAM" id="SSF51419">
    <property type="entry name" value="PLP-binding barrel"/>
    <property type="match status" value="1"/>
</dbReference>
<dbReference type="InterPro" id="IPR009006">
    <property type="entry name" value="Ala_racemase/Decarboxylase_C"/>
</dbReference>
<feature type="domain" description="Orn/DAP/Arg decarboxylase 2 N-terminal" evidence="9">
    <location>
        <begin position="49"/>
        <end position="300"/>
    </location>
</feature>
<protein>
    <recommendedName>
        <fullName evidence="5 6">Diaminopimelate decarboxylase</fullName>
        <shortName evidence="5">DAP decarboxylase</shortName>
        <shortName evidence="5">DAPDC</shortName>
        <ecNumber evidence="5 6">4.1.1.20</ecNumber>
    </recommendedName>
</protein>
<dbReference type="InterPro" id="IPR002986">
    <property type="entry name" value="DAP_deCOOHase_LysA"/>
</dbReference>
<dbReference type="InterPro" id="IPR029066">
    <property type="entry name" value="PLP-binding_barrel"/>
</dbReference>
<feature type="binding site" evidence="5">
    <location>
        <position position="333"/>
    </location>
    <ligand>
        <name>substrate</name>
    </ligand>
</feature>
<comment type="similarity">
    <text evidence="5">Belongs to the Orn/Lys/Arg decarboxylase class-II family. LysA subfamily.</text>
</comment>
<feature type="binding site" evidence="5">
    <location>
        <begin position="293"/>
        <end position="296"/>
    </location>
    <ligand>
        <name>pyridoxal 5'-phosphate</name>
        <dbReference type="ChEBI" id="CHEBI:597326"/>
    </ligand>
</feature>
<dbReference type="GO" id="GO:0008836">
    <property type="term" value="F:diaminopimelate decarboxylase activity"/>
    <property type="evidence" value="ECO:0007669"/>
    <property type="project" value="UniProtKB-UniRule"/>
</dbReference>
<dbReference type="EMBL" id="CP001337">
    <property type="protein sequence ID" value="ACL26259.1"/>
    <property type="molecule type" value="Genomic_DNA"/>
</dbReference>
<evidence type="ECO:0000256" key="4">
    <source>
        <dbReference type="ARBA" id="ARBA00023239"/>
    </source>
</evidence>